<proteinExistence type="predicted"/>
<dbReference type="Pfam" id="PF13426">
    <property type="entry name" value="PAS_9"/>
    <property type="match status" value="1"/>
</dbReference>
<dbReference type="Gene3D" id="3.30.450.20">
    <property type="entry name" value="PAS domain"/>
    <property type="match status" value="1"/>
</dbReference>
<reference evidence="2 3" key="1">
    <citation type="submission" date="2019-11" db="EMBL/GenBank/DDBJ databases">
        <authorList>
            <person name="Dong K."/>
        </authorList>
    </citation>
    <scope>NUCLEOTIDE SEQUENCE [LARGE SCALE GENOMIC DNA]</scope>
    <source>
        <strain evidence="2 3">NBRC 111993</strain>
    </source>
</reference>
<dbReference type="PROSITE" id="PS50112">
    <property type="entry name" value="PAS"/>
    <property type="match status" value="1"/>
</dbReference>
<comment type="caution">
    <text evidence="2">The sequence shown here is derived from an EMBL/GenBank/DDBJ whole genome shotgun (WGS) entry which is preliminary data.</text>
</comment>
<gene>
    <name evidence="2" type="ORF">GL286_13190</name>
</gene>
<dbReference type="NCBIfam" id="TIGR00229">
    <property type="entry name" value="sensory_box"/>
    <property type="match status" value="1"/>
</dbReference>
<dbReference type="Proteomes" id="UP000478183">
    <property type="component" value="Unassembled WGS sequence"/>
</dbReference>
<evidence type="ECO:0000259" key="1">
    <source>
        <dbReference type="PROSITE" id="PS50112"/>
    </source>
</evidence>
<feature type="domain" description="PAS" evidence="1">
    <location>
        <begin position="24"/>
        <end position="62"/>
    </location>
</feature>
<dbReference type="InterPro" id="IPR000014">
    <property type="entry name" value="PAS"/>
</dbReference>
<keyword evidence="3" id="KW-1185">Reference proteome</keyword>
<dbReference type="AlphaFoldDB" id="A0A6L6JEW9"/>
<dbReference type="OrthoDB" id="9765776at2"/>
<dbReference type="CDD" id="cd00130">
    <property type="entry name" value="PAS"/>
    <property type="match status" value="1"/>
</dbReference>
<dbReference type="InterPro" id="IPR035965">
    <property type="entry name" value="PAS-like_dom_sf"/>
</dbReference>
<sequence length="168" mass="18610">MTEDKSLDCGMDAILPAVDTHRAILALDGVGRIVAINQSYLRLTGYDRHELINRPVWKLLDLAERCAGRLSHLLDLPEGRDNHLPELAHVSKCGRRYRVDARVFVIAGSDGRANLRMVFARPEETGGVISLGNFIQQRDWPAAKAASTPARKPIPLHVAAGRLQPVRH</sequence>
<organism evidence="2 3">
    <name type="scientific">Paracoccus aestuariivivens</name>
    <dbReference type="NCBI Taxonomy" id="1820333"/>
    <lineage>
        <taxon>Bacteria</taxon>
        <taxon>Pseudomonadati</taxon>
        <taxon>Pseudomonadota</taxon>
        <taxon>Alphaproteobacteria</taxon>
        <taxon>Rhodobacterales</taxon>
        <taxon>Paracoccaceae</taxon>
        <taxon>Paracoccus</taxon>
    </lineage>
</organism>
<dbReference type="SUPFAM" id="SSF55785">
    <property type="entry name" value="PYP-like sensor domain (PAS domain)"/>
    <property type="match status" value="1"/>
</dbReference>
<name>A0A6L6JEW9_9RHOB</name>
<protein>
    <submittedName>
        <fullName evidence="2">PAS domain S-box protein</fullName>
    </submittedName>
</protein>
<accession>A0A6L6JEW9</accession>
<dbReference type="RefSeq" id="WP_155096035.1">
    <property type="nucleotide sequence ID" value="NZ_WMIE01000007.1"/>
</dbReference>
<evidence type="ECO:0000313" key="3">
    <source>
        <dbReference type="Proteomes" id="UP000478183"/>
    </source>
</evidence>
<dbReference type="EMBL" id="WMIE01000007">
    <property type="protein sequence ID" value="MTH78684.1"/>
    <property type="molecule type" value="Genomic_DNA"/>
</dbReference>
<evidence type="ECO:0000313" key="2">
    <source>
        <dbReference type="EMBL" id="MTH78684.1"/>
    </source>
</evidence>